<dbReference type="InterPro" id="IPR006084">
    <property type="entry name" value="XPG/Rad2"/>
</dbReference>
<reference evidence="6" key="1">
    <citation type="submission" date="2023-06" db="EMBL/GenBank/DDBJ databases">
        <title>Genome-scale phylogeny and comparative genomics of the fungal order Sordariales.</title>
        <authorList>
            <consortium name="Lawrence Berkeley National Laboratory"/>
            <person name="Hensen N."/>
            <person name="Bonometti L."/>
            <person name="Westerberg I."/>
            <person name="Brannstrom I.O."/>
            <person name="Guillou S."/>
            <person name="Cros-Aarteil S."/>
            <person name="Calhoun S."/>
            <person name="Haridas S."/>
            <person name="Kuo A."/>
            <person name="Mondo S."/>
            <person name="Pangilinan J."/>
            <person name="Riley R."/>
            <person name="Labutti K."/>
            <person name="Andreopoulos B."/>
            <person name="Lipzen A."/>
            <person name="Chen C."/>
            <person name="Yanf M."/>
            <person name="Daum C."/>
            <person name="Ng V."/>
            <person name="Clum A."/>
            <person name="Steindorff A."/>
            <person name="Ohm R."/>
            <person name="Martin F."/>
            <person name="Silar P."/>
            <person name="Natvig D."/>
            <person name="Lalanne C."/>
            <person name="Gautier V."/>
            <person name="Ament-Velasquez S.L."/>
            <person name="Kruys A."/>
            <person name="Hutchinson M.I."/>
            <person name="Powell A.J."/>
            <person name="Barry K."/>
            <person name="Miller A.N."/>
            <person name="Grigoriev I.V."/>
            <person name="Debuchy R."/>
            <person name="Gladieux P."/>
            <person name="Thoren M.H."/>
            <person name="Johannesson H."/>
        </authorList>
    </citation>
    <scope>NUCLEOTIDE SEQUENCE</scope>
    <source>
        <strain evidence="6">CBS 540.89</strain>
    </source>
</reference>
<dbReference type="GO" id="GO:0008821">
    <property type="term" value="F:crossover junction DNA endonuclease activity"/>
    <property type="evidence" value="ECO:0007669"/>
    <property type="project" value="InterPro"/>
</dbReference>
<feature type="compositionally biased region" description="Low complexity" evidence="3">
    <location>
        <begin position="685"/>
        <end position="710"/>
    </location>
</feature>
<evidence type="ECO:0000256" key="2">
    <source>
        <dbReference type="ARBA" id="ARBA00022801"/>
    </source>
</evidence>
<dbReference type="SMART" id="SM00484">
    <property type="entry name" value="XPGI"/>
    <property type="match status" value="1"/>
</dbReference>
<dbReference type="GO" id="GO:0017108">
    <property type="term" value="F:5'-flap endonuclease activity"/>
    <property type="evidence" value="ECO:0007669"/>
    <property type="project" value="TreeGrafter"/>
</dbReference>
<proteinExistence type="predicted"/>
<dbReference type="PRINTS" id="PR00853">
    <property type="entry name" value="XPGRADSUPER"/>
</dbReference>
<dbReference type="Gene3D" id="3.40.50.1010">
    <property type="entry name" value="5'-nuclease"/>
    <property type="match status" value="2"/>
</dbReference>
<protein>
    <submittedName>
        <fullName evidence="6">Uncharacterized protein</fullName>
    </submittedName>
</protein>
<evidence type="ECO:0000259" key="5">
    <source>
        <dbReference type="SMART" id="SM00485"/>
    </source>
</evidence>
<sequence>MGIKGIYKEIGPGQRISMTKLALTTLEKADNPRPFRLAIDISIWQFQIQATRGGSNPAIRTLFFRLIRLLSLAIQPLFVFDGPNKPAFKRNKRAGGPRGAGQMVATSMAKRMIKLFGFAIHDAPGEAEAECAFLQREGVVDAVLSEDVDTIMFGCGKTLRSWTAEGKGNVPTHVTVYDAEDIAKGDSGLDREGMVLVALMSGGDYLPEGVPGCGIKVACEAARAGFGKELCGIKKANWKAGVQAWRERLRHEWDTNESGNFRTKHKSLAIPEDFPDMEILRYYTHPVVSTHATVERLKTNFPNKMTSPVDVVGLREFVGETFDWQYRGGAVNLVRKLAHGLLVQYLLQRSSEGKDYGDDTDLMAEEEGALITGIKSRRAHASTDETPELRVCFIPNDIVKLDLDREPIEEVEEHGRAGLALNSDDEFDGDAGEDEEGPKKTAKKPYDPEGPDLAWIPETLLKLGVPLTVEDWETKKRKKATKPASKKTAKSKGGMQAGALDKFFTVTKTVSVSVEKSAGSAEISITSTQASPPRSAMPPPPAPKARGRQPKKAPTKSQSDKPAAEINPWTLSGSQVSPKVTKCFSSSQPLSQKAPSSYEPILISSSPVAASPPRTSPIQTTPTRPKRQSPDLSRSPAPPQMSEIVATPPTISATRPFKRTKSGAGEALPIKNISSTQPPKPKSKQPPIQKSIKSCGRTTKNNTAAVTTNKPIHSIPIEFLSSDSDDNDDSDDELPSLSKLIPSKFSIPPPPQSPSGAKTGLRQSTAPPRIPSFSKDDDDDDIFMASPKPRSKPPPKPTSEPPQLQRFNSVPAPVRSTTTTAMKTSTFLSKTSYSCESSGSTATSTWKAKSHRFDAENLFGESDDEVGCGGGKRMGGEEEEEVECVDLTGDD</sequence>
<dbReference type="PANTHER" id="PTHR11081">
    <property type="entry name" value="FLAP ENDONUCLEASE FAMILY MEMBER"/>
    <property type="match status" value="1"/>
</dbReference>
<dbReference type="InterPro" id="IPR037316">
    <property type="entry name" value="Yen1_H3TH"/>
</dbReference>
<feature type="region of interest" description="Disordered" evidence="3">
    <location>
        <begin position="411"/>
        <end position="453"/>
    </location>
</feature>
<dbReference type="Pfam" id="PF00867">
    <property type="entry name" value="XPG_I"/>
    <property type="match status" value="1"/>
</dbReference>
<evidence type="ECO:0000256" key="3">
    <source>
        <dbReference type="SAM" id="MobiDB-lite"/>
    </source>
</evidence>
<dbReference type="Proteomes" id="UP001172159">
    <property type="component" value="Unassembled WGS sequence"/>
</dbReference>
<feature type="region of interest" description="Disordered" evidence="3">
    <location>
        <begin position="858"/>
        <end position="891"/>
    </location>
</feature>
<dbReference type="CDD" id="cd09870">
    <property type="entry name" value="PIN_YEN1"/>
    <property type="match status" value="1"/>
</dbReference>
<dbReference type="InterPro" id="IPR029060">
    <property type="entry name" value="PIN-like_dom_sf"/>
</dbReference>
<dbReference type="SMART" id="SM00485">
    <property type="entry name" value="XPGN"/>
    <property type="match status" value="1"/>
</dbReference>
<evidence type="ECO:0000259" key="4">
    <source>
        <dbReference type="SMART" id="SM00484"/>
    </source>
</evidence>
<evidence type="ECO:0000256" key="1">
    <source>
        <dbReference type="ARBA" id="ARBA00022722"/>
    </source>
</evidence>
<name>A0AA40F050_9PEZI</name>
<feature type="compositionally biased region" description="Acidic residues" evidence="3">
    <location>
        <begin position="723"/>
        <end position="734"/>
    </location>
</feature>
<dbReference type="SUPFAM" id="SSF88723">
    <property type="entry name" value="PIN domain-like"/>
    <property type="match status" value="1"/>
</dbReference>
<dbReference type="InterPro" id="IPR006085">
    <property type="entry name" value="XPG_DNA_repair_N"/>
</dbReference>
<feature type="compositionally biased region" description="Basic residues" evidence="3">
    <location>
        <begin position="545"/>
        <end position="554"/>
    </location>
</feature>
<dbReference type="Pfam" id="PF18380">
    <property type="entry name" value="GEN1_C"/>
    <property type="match status" value="1"/>
</dbReference>
<gene>
    <name evidence="6" type="ORF">B0T21DRAFT_447223</name>
</gene>
<evidence type="ECO:0000313" key="6">
    <source>
        <dbReference type="EMBL" id="KAK0748522.1"/>
    </source>
</evidence>
<feature type="domain" description="XPG N-terminal" evidence="5">
    <location>
        <begin position="1"/>
        <end position="96"/>
    </location>
</feature>
<keyword evidence="2" id="KW-0378">Hydrolase</keyword>
<dbReference type="FunFam" id="3.40.50.1010:FF:000037">
    <property type="entry name" value="Rad2-like endonuclease, putative (AFU_orthologue AFUA_3G13260)"/>
    <property type="match status" value="1"/>
</dbReference>
<feature type="compositionally biased region" description="Acidic residues" evidence="3">
    <location>
        <begin position="877"/>
        <end position="891"/>
    </location>
</feature>
<dbReference type="PANTHER" id="PTHR11081:SF75">
    <property type="entry name" value="ENDONUCLEASE, PUTATIVE (AFU_ORTHOLOGUE AFUA_3G13260)-RELATED"/>
    <property type="match status" value="1"/>
</dbReference>
<accession>A0AA40F050</accession>
<dbReference type="SUPFAM" id="SSF47807">
    <property type="entry name" value="5' to 3' exonuclease, C-terminal subdomain"/>
    <property type="match status" value="1"/>
</dbReference>
<dbReference type="InterPro" id="IPR036279">
    <property type="entry name" value="5-3_exonuclease_C_sf"/>
</dbReference>
<comment type="caution">
    <text evidence="6">The sequence shown here is derived from an EMBL/GenBank/DDBJ whole genome shotgun (WGS) entry which is preliminary data.</text>
</comment>
<keyword evidence="7" id="KW-1185">Reference proteome</keyword>
<dbReference type="Gene3D" id="1.10.150.20">
    <property type="entry name" value="5' to 3' exonuclease, C-terminal subdomain"/>
    <property type="match status" value="1"/>
</dbReference>
<evidence type="ECO:0000313" key="7">
    <source>
        <dbReference type="Proteomes" id="UP001172159"/>
    </source>
</evidence>
<dbReference type="FunFam" id="3.40.50.1010:FF:000051">
    <property type="entry name" value="Rad2-like endonuclease, putative (AFU_orthologue AFUA_3G13260)"/>
    <property type="match status" value="1"/>
</dbReference>
<dbReference type="EMBL" id="JAUKTV010000001">
    <property type="protein sequence ID" value="KAK0748522.1"/>
    <property type="molecule type" value="Genomic_DNA"/>
</dbReference>
<dbReference type="Pfam" id="PF00752">
    <property type="entry name" value="XPG_N"/>
    <property type="match status" value="1"/>
</dbReference>
<feature type="compositionally biased region" description="Acidic residues" evidence="3">
    <location>
        <begin position="423"/>
        <end position="436"/>
    </location>
</feature>
<feature type="region of interest" description="Disordered" evidence="3">
    <location>
        <begin position="474"/>
        <end position="500"/>
    </location>
</feature>
<feature type="domain" description="XPG-I" evidence="4">
    <location>
        <begin position="114"/>
        <end position="188"/>
    </location>
</feature>
<feature type="compositionally biased region" description="Basic residues" evidence="3">
    <location>
        <begin position="475"/>
        <end position="490"/>
    </location>
</feature>
<dbReference type="InterPro" id="IPR041177">
    <property type="entry name" value="GEN1_C"/>
</dbReference>
<feature type="compositionally biased region" description="Polar residues" evidence="3">
    <location>
        <begin position="569"/>
        <end position="595"/>
    </location>
</feature>
<dbReference type="GO" id="GO:0006281">
    <property type="term" value="P:DNA repair"/>
    <property type="evidence" value="ECO:0007669"/>
    <property type="project" value="UniProtKB-ARBA"/>
</dbReference>
<feature type="region of interest" description="Disordered" evidence="3">
    <location>
        <begin position="515"/>
        <end position="818"/>
    </location>
</feature>
<keyword evidence="1" id="KW-0540">Nuclease</keyword>
<dbReference type="AlphaFoldDB" id="A0AA40F050"/>
<dbReference type="CDD" id="cd09906">
    <property type="entry name" value="H3TH_YEN1"/>
    <property type="match status" value="1"/>
</dbReference>
<organism evidence="6 7">
    <name type="scientific">Apiosordaria backusii</name>
    <dbReference type="NCBI Taxonomy" id="314023"/>
    <lineage>
        <taxon>Eukaryota</taxon>
        <taxon>Fungi</taxon>
        <taxon>Dikarya</taxon>
        <taxon>Ascomycota</taxon>
        <taxon>Pezizomycotina</taxon>
        <taxon>Sordariomycetes</taxon>
        <taxon>Sordariomycetidae</taxon>
        <taxon>Sordariales</taxon>
        <taxon>Lasiosphaeriaceae</taxon>
        <taxon>Apiosordaria</taxon>
    </lineage>
</organism>
<dbReference type="InterPro" id="IPR006086">
    <property type="entry name" value="XPG-I_dom"/>
</dbReference>